<keyword evidence="9" id="KW-0393">Immunoglobulin domain</keyword>
<protein>
    <recommendedName>
        <fullName evidence="14">Ig-like domain-containing protein</fullName>
    </recommendedName>
</protein>
<keyword evidence="6 12" id="KW-0472">Membrane</keyword>
<evidence type="ECO:0000256" key="5">
    <source>
        <dbReference type="ARBA" id="ARBA00022989"/>
    </source>
</evidence>
<keyword evidence="7" id="KW-1015">Disulfide bond</keyword>
<dbReference type="AlphaFoldDB" id="A0A4W2IF83"/>
<feature type="signal peptide" evidence="13">
    <location>
        <begin position="1"/>
        <end position="19"/>
    </location>
</feature>
<keyword evidence="2" id="KW-1003">Cell membrane</keyword>
<evidence type="ECO:0000256" key="3">
    <source>
        <dbReference type="ARBA" id="ARBA00022692"/>
    </source>
</evidence>
<feature type="compositionally biased region" description="Low complexity" evidence="11">
    <location>
        <begin position="129"/>
        <end position="247"/>
    </location>
</feature>
<dbReference type="PROSITE" id="PS50835">
    <property type="entry name" value="IG_LIKE"/>
    <property type="match status" value="1"/>
</dbReference>
<feature type="transmembrane region" description="Helical" evidence="12">
    <location>
        <begin position="333"/>
        <end position="353"/>
    </location>
</feature>
<dbReference type="GO" id="GO:0001786">
    <property type="term" value="F:phosphatidylserine binding"/>
    <property type="evidence" value="ECO:0007669"/>
    <property type="project" value="TreeGrafter"/>
</dbReference>
<sequence>MHPWVAILGLLLLPDGVTSYHRVTGVAGQSVTLPCYYNGEVTSMCWGRGSCPWFDCGTNIIWTDGYRVTYRRDGRYQLNGNIRGRDVSLTINNAATSDSGLYCCRIEVRGWFNDIKTTLELRINPAPPTMTTTTTTATTTTTTTTTPTTTTTTPRTTPTTRRTTTTTTPRTTTTRKTTITTTPTTTTTITTTTTTTPKTTPTTTPTTTTTTTPTTMVTTAPTTTTTAGPTTINTTTPTMTVTTAPVTARSSTSSLPMPAPTKDLQPASLSSPTQTAESQPTTLYERNITSSPWHSCPADANGTVTQFPDPHWHNNQTVAVLAQETWMSTNKGVYIGILVTILALLVMFVVFLVRRRYFCLGSKAELLRMIPLKDSHIGALKNAAMKPVRAEDNIYVMDEAL</sequence>
<comment type="subcellular location">
    <subcellularLocation>
        <location evidence="1">Cell membrane</location>
        <topology evidence="1">Single-pass type I membrane protein</topology>
    </subcellularLocation>
</comment>
<dbReference type="PANTHER" id="PTHR47009">
    <property type="entry name" value="HEPATITIS A VIRUS CELLULAR RECEPTOR 1 HOMOLOG"/>
    <property type="match status" value="1"/>
</dbReference>
<evidence type="ECO:0000256" key="2">
    <source>
        <dbReference type="ARBA" id="ARBA00022475"/>
    </source>
</evidence>
<evidence type="ECO:0000256" key="7">
    <source>
        <dbReference type="ARBA" id="ARBA00023157"/>
    </source>
</evidence>
<dbReference type="SUPFAM" id="SSF48726">
    <property type="entry name" value="Immunoglobulin"/>
    <property type="match status" value="1"/>
</dbReference>
<evidence type="ECO:0000256" key="10">
    <source>
        <dbReference type="ARBA" id="ARBA00038203"/>
    </source>
</evidence>
<feature type="chain" id="PRO_5021383424" description="Ig-like domain-containing protein" evidence="13">
    <location>
        <begin position="20"/>
        <end position="401"/>
    </location>
</feature>
<organism evidence="15 16">
    <name type="scientific">Bos indicus x Bos taurus</name>
    <name type="common">Hybrid cattle</name>
    <dbReference type="NCBI Taxonomy" id="30522"/>
    <lineage>
        <taxon>Eukaryota</taxon>
        <taxon>Metazoa</taxon>
        <taxon>Chordata</taxon>
        <taxon>Craniata</taxon>
        <taxon>Vertebrata</taxon>
        <taxon>Euteleostomi</taxon>
        <taxon>Mammalia</taxon>
        <taxon>Eutheria</taxon>
        <taxon>Laurasiatheria</taxon>
        <taxon>Artiodactyla</taxon>
        <taxon>Ruminantia</taxon>
        <taxon>Pecora</taxon>
        <taxon>Bovidae</taxon>
        <taxon>Bovinae</taxon>
        <taxon>Bos</taxon>
    </lineage>
</organism>
<evidence type="ECO:0000259" key="14">
    <source>
        <dbReference type="PROSITE" id="PS50835"/>
    </source>
</evidence>
<dbReference type="GO" id="GO:0001618">
    <property type="term" value="F:virus receptor activity"/>
    <property type="evidence" value="ECO:0007669"/>
    <property type="project" value="TreeGrafter"/>
</dbReference>
<evidence type="ECO:0000313" key="15">
    <source>
        <dbReference type="Ensembl" id="ENSBIXP00005040876.1"/>
    </source>
</evidence>
<feature type="compositionally biased region" description="Polar residues" evidence="11">
    <location>
        <begin position="267"/>
        <end position="281"/>
    </location>
</feature>
<evidence type="ECO:0000256" key="4">
    <source>
        <dbReference type="ARBA" id="ARBA00022729"/>
    </source>
</evidence>
<comment type="similarity">
    <text evidence="10">Belongs to the immunoglobulin superfamily. TIM family.</text>
</comment>
<dbReference type="Proteomes" id="UP000429181">
    <property type="component" value="Chromosome 7"/>
</dbReference>
<dbReference type="Pfam" id="PF07686">
    <property type="entry name" value="V-set"/>
    <property type="match status" value="1"/>
</dbReference>
<dbReference type="Ensembl" id="ENSBIXT00005050443.1">
    <property type="protein sequence ID" value="ENSBIXP00005040876.1"/>
    <property type="gene ID" value="ENSBIXG00005023705.1"/>
</dbReference>
<keyword evidence="8" id="KW-0325">Glycoprotein</keyword>
<name>A0A4W2IF83_BOBOX</name>
<proteinExistence type="inferred from homology"/>
<dbReference type="GO" id="GO:0033005">
    <property type="term" value="P:positive regulation of mast cell activation"/>
    <property type="evidence" value="ECO:0007669"/>
    <property type="project" value="TreeGrafter"/>
</dbReference>
<evidence type="ECO:0000256" key="6">
    <source>
        <dbReference type="ARBA" id="ARBA00023136"/>
    </source>
</evidence>
<dbReference type="InterPro" id="IPR013106">
    <property type="entry name" value="Ig_V-set"/>
</dbReference>
<dbReference type="GO" id="GO:0009986">
    <property type="term" value="C:cell surface"/>
    <property type="evidence" value="ECO:0007669"/>
    <property type="project" value="TreeGrafter"/>
</dbReference>
<dbReference type="InterPro" id="IPR052331">
    <property type="entry name" value="TIM_domain-containing_protein"/>
</dbReference>
<reference evidence="15" key="2">
    <citation type="submission" date="2025-08" db="UniProtKB">
        <authorList>
            <consortium name="Ensembl"/>
        </authorList>
    </citation>
    <scope>IDENTIFICATION</scope>
</reference>
<dbReference type="InterPro" id="IPR007110">
    <property type="entry name" value="Ig-like_dom"/>
</dbReference>
<keyword evidence="4 13" id="KW-0732">Signal</keyword>
<dbReference type="InterPro" id="IPR013783">
    <property type="entry name" value="Ig-like_fold"/>
</dbReference>
<evidence type="ECO:0000256" key="8">
    <source>
        <dbReference type="ARBA" id="ARBA00023180"/>
    </source>
</evidence>
<dbReference type="InterPro" id="IPR036179">
    <property type="entry name" value="Ig-like_dom_sf"/>
</dbReference>
<accession>A0A4W2IF83</accession>
<dbReference type="PANTHER" id="PTHR47009:SF1">
    <property type="entry name" value="HEPATITIS A VIRUS CELLULAR RECEPTOR 1"/>
    <property type="match status" value="1"/>
</dbReference>
<keyword evidence="3 12" id="KW-0812">Transmembrane</keyword>
<evidence type="ECO:0000256" key="1">
    <source>
        <dbReference type="ARBA" id="ARBA00004251"/>
    </source>
</evidence>
<evidence type="ECO:0000256" key="11">
    <source>
        <dbReference type="SAM" id="MobiDB-lite"/>
    </source>
</evidence>
<evidence type="ECO:0000256" key="12">
    <source>
        <dbReference type="SAM" id="Phobius"/>
    </source>
</evidence>
<dbReference type="FunFam" id="2.60.40.10:FF:000774">
    <property type="entry name" value="Hepatitis A virus cellular receptor 1"/>
    <property type="match status" value="1"/>
</dbReference>
<feature type="region of interest" description="Disordered" evidence="11">
    <location>
        <begin position="125"/>
        <end position="281"/>
    </location>
</feature>
<evidence type="ECO:0000313" key="16">
    <source>
        <dbReference type="Proteomes" id="UP000429181"/>
    </source>
</evidence>
<dbReference type="GeneTree" id="ENSGT00970000197041"/>
<reference evidence="15 16" key="1">
    <citation type="submission" date="2018-11" db="EMBL/GenBank/DDBJ databases">
        <title>Haplotype-resolved cattle genomes.</title>
        <authorList>
            <person name="Low W.Y."/>
            <person name="Tearle R."/>
            <person name="Bickhart D.M."/>
            <person name="Rosen B.D."/>
            <person name="Koren S."/>
            <person name="Rhie A."/>
            <person name="Hiendleder S."/>
            <person name="Phillippy A.M."/>
            <person name="Smith T.P.L."/>
            <person name="Williams J.L."/>
        </authorList>
    </citation>
    <scope>NUCLEOTIDE SEQUENCE [LARGE SCALE GENOMIC DNA]</scope>
</reference>
<dbReference type="InterPro" id="IPR003599">
    <property type="entry name" value="Ig_sub"/>
</dbReference>
<keyword evidence="5 12" id="KW-1133">Transmembrane helix</keyword>
<dbReference type="Gene3D" id="2.60.40.10">
    <property type="entry name" value="Immunoglobulins"/>
    <property type="match status" value="1"/>
</dbReference>
<feature type="domain" description="Ig-like" evidence="14">
    <location>
        <begin position="14"/>
        <end position="124"/>
    </location>
</feature>
<dbReference type="SMART" id="SM00409">
    <property type="entry name" value="IG"/>
    <property type="match status" value="1"/>
</dbReference>
<dbReference type="GO" id="GO:0005886">
    <property type="term" value="C:plasma membrane"/>
    <property type="evidence" value="ECO:0007669"/>
    <property type="project" value="UniProtKB-SubCell"/>
</dbReference>
<evidence type="ECO:0000256" key="9">
    <source>
        <dbReference type="ARBA" id="ARBA00023319"/>
    </source>
</evidence>
<dbReference type="GO" id="GO:0006911">
    <property type="term" value="P:phagocytosis, engulfment"/>
    <property type="evidence" value="ECO:0007669"/>
    <property type="project" value="TreeGrafter"/>
</dbReference>
<evidence type="ECO:0000256" key="13">
    <source>
        <dbReference type="SAM" id="SignalP"/>
    </source>
</evidence>